<feature type="repeat" description="ANK" evidence="2">
    <location>
        <begin position="1026"/>
        <end position="1058"/>
    </location>
</feature>
<dbReference type="SUPFAM" id="SSF48403">
    <property type="entry name" value="Ankyrin repeat"/>
    <property type="match status" value="2"/>
</dbReference>
<dbReference type="Gene3D" id="1.25.40.20">
    <property type="entry name" value="Ankyrin repeat-containing domain"/>
    <property type="match status" value="2"/>
</dbReference>
<feature type="domain" description="Nephrocystin 3-like N-terminal" evidence="4">
    <location>
        <begin position="391"/>
        <end position="566"/>
    </location>
</feature>
<feature type="domain" description="Nucleoside phosphorylase" evidence="3">
    <location>
        <begin position="57"/>
        <end position="323"/>
    </location>
</feature>
<dbReference type="SUPFAM" id="SSF52540">
    <property type="entry name" value="P-loop containing nucleoside triphosphate hydrolases"/>
    <property type="match status" value="1"/>
</dbReference>
<evidence type="ECO:0000256" key="2">
    <source>
        <dbReference type="PROSITE-ProRule" id="PRU00023"/>
    </source>
</evidence>
<evidence type="ECO:0000313" key="6">
    <source>
        <dbReference type="Proteomes" id="UP001313282"/>
    </source>
</evidence>
<dbReference type="InterPro" id="IPR056884">
    <property type="entry name" value="NPHP3-like_N"/>
</dbReference>
<evidence type="ECO:0000259" key="3">
    <source>
        <dbReference type="Pfam" id="PF01048"/>
    </source>
</evidence>
<reference evidence="5 6" key="1">
    <citation type="submission" date="2019-10" db="EMBL/GenBank/DDBJ databases">
        <authorList>
            <person name="Palmer J.M."/>
        </authorList>
    </citation>
    <scope>NUCLEOTIDE SEQUENCE [LARGE SCALE GENOMIC DNA]</scope>
    <source>
        <strain evidence="5 6">TWF718</strain>
    </source>
</reference>
<dbReference type="SUPFAM" id="SSF53167">
    <property type="entry name" value="Purine and uridine phosphorylases"/>
    <property type="match status" value="1"/>
</dbReference>
<feature type="repeat" description="ANK" evidence="2">
    <location>
        <begin position="1058"/>
        <end position="1090"/>
    </location>
</feature>
<comment type="caution">
    <text evidence="5">The sequence shown here is derived from an EMBL/GenBank/DDBJ whole genome shotgun (WGS) entry which is preliminary data.</text>
</comment>
<dbReference type="PANTHER" id="PTHR46082">
    <property type="entry name" value="ATP/GTP-BINDING PROTEIN-RELATED"/>
    <property type="match status" value="1"/>
</dbReference>
<evidence type="ECO:0008006" key="7">
    <source>
        <dbReference type="Google" id="ProtNLM"/>
    </source>
</evidence>
<feature type="repeat" description="ANK" evidence="2">
    <location>
        <begin position="1155"/>
        <end position="1187"/>
    </location>
</feature>
<name>A0AAN8N469_9PEZI</name>
<dbReference type="InterPro" id="IPR036770">
    <property type="entry name" value="Ankyrin_rpt-contain_sf"/>
</dbReference>
<evidence type="ECO:0000313" key="5">
    <source>
        <dbReference type="EMBL" id="KAK6348028.1"/>
    </source>
</evidence>
<dbReference type="InterPro" id="IPR000845">
    <property type="entry name" value="Nucleoside_phosphorylase_d"/>
</dbReference>
<dbReference type="GO" id="GO:0003824">
    <property type="term" value="F:catalytic activity"/>
    <property type="evidence" value="ECO:0007669"/>
    <property type="project" value="InterPro"/>
</dbReference>
<dbReference type="PROSITE" id="PS50297">
    <property type="entry name" value="ANK_REP_REGION"/>
    <property type="match status" value="6"/>
</dbReference>
<protein>
    <recommendedName>
        <fullName evidence="7">Nucleoside phosphorylase domain-containing protein</fullName>
    </recommendedName>
</protein>
<dbReference type="Pfam" id="PF00023">
    <property type="entry name" value="Ank"/>
    <property type="match status" value="1"/>
</dbReference>
<dbReference type="Pfam" id="PF24883">
    <property type="entry name" value="NPHP3_N"/>
    <property type="match status" value="1"/>
</dbReference>
<dbReference type="InterPro" id="IPR053137">
    <property type="entry name" value="NLR-like"/>
</dbReference>
<dbReference type="Gene3D" id="3.40.50.300">
    <property type="entry name" value="P-loop containing nucleotide triphosphate hydrolases"/>
    <property type="match status" value="1"/>
</dbReference>
<organism evidence="5 6">
    <name type="scientific">Orbilia javanica</name>
    <dbReference type="NCBI Taxonomy" id="47235"/>
    <lineage>
        <taxon>Eukaryota</taxon>
        <taxon>Fungi</taxon>
        <taxon>Dikarya</taxon>
        <taxon>Ascomycota</taxon>
        <taxon>Pezizomycotina</taxon>
        <taxon>Orbiliomycetes</taxon>
        <taxon>Orbiliales</taxon>
        <taxon>Orbiliaceae</taxon>
        <taxon>Orbilia</taxon>
    </lineage>
</organism>
<dbReference type="PANTHER" id="PTHR46082:SF11">
    <property type="entry name" value="AAA+ ATPASE DOMAIN-CONTAINING PROTEIN-RELATED"/>
    <property type="match status" value="1"/>
</dbReference>
<dbReference type="SMART" id="SM00248">
    <property type="entry name" value="ANK"/>
    <property type="match status" value="9"/>
</dbReference>
<evidence type="ECO:0000256" key="1">
    <source>
        <dbReference type="ARBA" id="ARBA00022737"/>
    </source>
</evidence>
<proteinExistence type="predicted"/>
<dbReference type="GO" id="GO:0009116">
    <property type="term" value="P:nucleoside metabolic process"/>
    <property type="evidence" value="ECO:0007669"/>
    <property type="project" value="InterPro"/>
</dbReference>
<keyword evidence="1" id="KW-0677">Repeat</keyword>
<sequence length="1227" mass="137187">MSKRNREGDDNLDWGIGPNCWPTQKRQRDIGSQEDVEPLITRTAARTSMLPCDHYTVGWICALPLEMAAAVAMLDEIHDSQDLEKHPNDNNAYTLGDIGDHNIAIACLPFGVYGTTSAATVASQMASTFKSITTWLMVGIGGGVPDAKNDIRLGDIVVSKTVIQYDYGKTIAAGCFERTSVLMKPSQALLTAVSRLEADCEIARSRIPTFLSEMLARNPYMRQKYAYQGQEHDVLFEAEYDHTSSQDTCDLCHKERVVARPPRPDTIPVVHYGPIASGNQVMKHGKTRDRIKQELGILCFEMEAAGLMDSFSCLVIRGICDYSDSHKNKRWQQYSAATAAAYTKELLCTMPAERKNAKKEITEKRRNLTEALNFSQLDSRQATIKAAHVTTCQWLLTKPEYQNWLDKDQISKHHGFLWIKGKPGTGKSTIMKFALKHCQDTIPETHIISFFFNARGTDLEKSTVGMYRSLLYQLLKKVPRLWSVFDSVIEPPPPKVINDEFWDIELLQNTLNCALGRFGRGCLICFIDALDECEEEQIRNMLSFFDSLGTLAVSKGTRLHVCFSSRHYPHITIRKGQEMVLEGQEGHDHDIASYLNSELKAGDSKQVAEIKTEILEKASGIFLWVVLAVKILNQEYDRGRLHALRKRLKEIPRGLSDLFKDILTRDAENMESLLLCIEWVLYAKRPLELEELYFAILSSESPEDLGAWDHQETTTDDMRRFILSASKGLVEATKSQCQTFQFIHESVRDFLLREGGLSQLWSKFGSQNSHERLKQGCFNYLKMDGSLDLGTKVDFQPTYPSKSRDFVLRKFPFLKYAVQHVLYHANLASDGGTPQENFINIEFRIENWVILNNLLEPSPTKHHNTIGGLLFVVAVNGLLNLVKIALRRENNIDIIGGRYSNLILETLRSGHENVAREILRPDANCLQKIAVPEDQYRQALEDLLHEGRSLRIGSQTLLSYAAENGKWGWVEVLLATGKVDADSGRMYHIDSGWDIRSPLSYAAEYGNFRAAKLFLDMGAEVDGGYTSQTPLAHAASAGHEAIVRLLLERGAEVDGGHTSQTPLVYAASSRHKAIIDLLLERGAKTEVTGGDSALLYAVRARRLDITQALLQNGANPNYLDTHGQSPLWYAALNNSQKIAKILLEHGADVDFKNSSGTTPLMAAVAMNYHETVKQILNGGADPLLTDSLGETALSIATDRGNIELVNLLSEHSKTQFAAEVLASIALS</sequence>
<feature type="repeat" description="ANK" evidence="2">
    <location>
        <begin position="994"/>
        <end position="1022"/>
    </location>
</feature>
<dbReference type="Proteomes" id="UP001313282">
    <property type="component" value="Unassembled WGS sequence"/>
</dbReference>
<dbReference type="Gene3D" id="3.40.50.1580">
    <property type="entry name" value="Nucleoside phosphorylase domain"/>
    <property type="match status" value="1"/>
</dbReference>
<keyword evidence="6" id="KW-1185">Reference proteome</keyword>
<dbReference type="InterPro" id="IPR035994">
    <property type="entry name" value="Nucleoside_phosphorylase_sf"/>
</dbReference>
<gene>
    <name evidence="5" type="ORF">TWF718_005849</name>
</gene>
<dbReference type="AlphaFoldDB" id="A0AAN8N469"/>
<dbReference type="Pfam" id="PF01048">
    <property type="entry name" value="PNP_UDP_1"/>
    <property type="match status" value="1"/>
</dbReference>
<feature type="repeat" description="ANK" evidence="2">
    <location>
        <begin position="1122"/>
        <end position="1154"/>
    </location>
</feature>
<keyword evidence="2" id="KW-0040">ANK repeat</keyword>
<accession>A0AAN8N469</accession>
<dbReference type="InterPro" id="IPR002110">
    <property type="entry name" value="Ankyrin_rpt"/>
</dbReference>
<feature type="repeat" description="ANK" evidence="2">
    <location>
        <begin position="1089"/>
        <end position="1121"/>
    </location>
</feature>
<dbReference type="EMBL" id="JAVHNR010000003">
    <property type="protein sequence ID" value="KAK6348028.1"/>
    <property type="molecule type" value="Genomic_DNA"/>
</dbReference>
<dbReference type="Pfam" id="PF12796">
    <property type="entry name" value="Ank_2"/>
    <property type="match status" value="2"/>
</dbReference>
<evidence type="ECO:0000259" key="4">
    <source>
        <dbReference type="Pfam" id="PF24883"/>
    </source>
</evidence>
<dbReference type="InterPro" id="IPR027417">
    <property type="entry name" value="P-loop_NTPase"/>
</dbReference>
<dbReference type="PROSITE" id="PS50088">
    <property type="entry name" value="ANK_REPEAT"/>
    <property type="match status" value="6"/>
</dbReference>